<feature type="binding site" evidence="6">
    <location>
        <position position="123"/>
    </location>
    <ligand>
        <name>(6S)-5-formyl-5,6,7,8-tetrahydrofolate</name>
        <dbReference type="ChEBI" id="CHEBI:57457"/>
    </ligand>
</feature>
<dbReference type="NCBIfam" id="TIGR00450">
    <property type="entry name" value="mnmE_trmE_thdF"/>
    <property type="match status" value="1"/>
</dbReference>
<comment type="similarity">
    <text evidence="1 6 7">Belongs to the TRAFAC class TrmE-Era-EngA-EngB-Septin-like GTPase superfamily. TrmE GTPase family.</text>
</comment>
<dbReference type="EC" id="3.6.-.-" evidence="6"/>
<feature type="binding site" evidence="6">
    <location>
        <begin position="249"/>
        <end position="255"/>
    </location>
    <ligand>
        <name>GTP</name>
        <dbReference type="ChEBI" id="CHEBI:37565"/>
    </ligand>
</feature>
<dbReference type="GO" id="GO:0005829">
    <property type="term" value="C:cytosol"/>
    <property type="evidence" value="ECO:0007669"/>
    <property type="project" value="TreeGrafter"/>
</dbReference>
<feature type="domain" description="TrmE-type G" evidence="8">
    <location>
        <begin position="220"/>
        <end position="369"/>
    </location>
</feature>
<keyword evidence="5 6" id="KW-0342">GTP-binding</keyword>
<comment type="function">
    <text evidence="6">Exhibits a very high intrinsic GTPase hydrolysis rate. Involved in the addition of a carboxymethylaminomethyl (cmnm) group at the wobble position (U34) of certain tRNAs, forming tRNA-cmnm(5)s(2)U34.</text>
</comment>
<dbReference type="GO" id="GO:0003924">
    <property type="term" value="F:GTPase activity"/>
    <property type="evidence" value="ECO:0007669"/>
    <property type="project" value="UniProtKB-UniRule"/>
</dbReference>
<reference evidence="9 10" key="1">
    <citation type="submission" date="2020-04" db="EMBL/GenBank/DDBJ databases">
        <title>Complete genome sequence of Spiroplasma platyhelix ATCC 51748, an insect isolate.</title>
        <authorList>
            <person name="Green E.A."/>
            <person name="Klassen J.L."/>
        </authorList>
    </citation>
    <scope>NUCLEOTIDE SEQUENCE [LARGE SCALE GENOMIC DNA]</scope>
    <source>
        <strain evidence="9 10">PALS-1</strain>
    </source>
</reference>
<keyword evidence="6" id="KW-0378">Hydrolase</keyword>
<dbReference type="NCBIfam" id="TIGR00231">
    <property type="entry name" value="small_GTP"/>
    <property type="match status" value="1"/>
</dbReference>
<dbReference type="HAMAP" id="MF_00379">
    <property type="entry name" value="GTPase_MnmE"/>
    <property type="match status" value="1"/>
</dbReference>
<feature type="binding site" evidence="6">
    <location>
        <begin position="230"/>
        <end position="235"/>
    </location>
    <ligand>
        <name>GTP</name>
        <dbReference type="ChEBI" id="CHEBI:37565"/>
    </ligand>
</feature>
<keyword evidence="4 6" id="KW-0630">Potassium</keyword>
<comment type="caution">
    <text evidence="9">The sequence shown here is derived from an EMBL/GenBank/DDBJ whole genome shotgun (WGS) entry which is preliminary data.</text>
</comment>
<evidence type="ECO:0000256" key="2">
    <source>
        <dbReference type="ARBA" id="ARBA00022694"/>
    </source>
</evidence>
<feature type="binding site" evidence="6">
    <location>
        <position position="254"/>
    </location>
    <ligand>
        <name>K(+)</name>
        <dbReference type="ChEBI" id="CHEBI:29103"/>
    </ligand>
</feature>
<dbReference type="CDD" id="cd14858">
    <property type="entry name" value="TrmE_N"/>
    <property type="match status" value="1"/>
</dbReference>
<evidence type="ECO:0000256" key="5">
    <source>
        <dbReference type="ARBA" id="ARBA00023134"/>
    </source>
</evidence>
<dbReference type="Gene3D" id="3.40.50.300">
    <property type="entry name" value="P-loop containing nucleotide triphosphate hydrolases"/>
    <property type="match status" value="1"/>
</dbReference>
<dbReference type="RefSeq" id="WP_168105031.1">
    <property type="nucleotide sequence ID" value="NZ_CP051215.1"/>
</dbReference>
<dbReference type="Proteomes" id="UP000584587">
    <property type="component" value="Unassembled WGS sequence"/>
</dbReference>
<comment type="subcellular location">
    <subcellularLocation>
        <location evidence="6">Cytoplasm</location>
    </subcellularLocation>
</comment>
<dbReference type="CDD" id="cd04164">
    <property type="entry name" value="trmE"/>
    <property type="match status" value="1"/>
</dbReference>
<keyword evidence="6" id="KW-0460">Magnesium</keyword>
<feature type="binding site" evidence="6">
    <location>
        <begin position="274"/>
        <end position="277"/>
    </location>
    <ligand>
        <name>GTP</name>
        <dbReference type="ChEBI" id="CHEBI:37565"/>
    </ligand>
</feature>
<dbReference type="InterPro" id="IPR027368">
    <property type="entry name" value="MnmE_dom2"/>
</dbReference>
<comment type="caution">
    <text evidence="6">Lacks conserved residue(s) required for the propagation of feature annotation.</text>
</comment>
<organism evidence="9 10">
    <name type="scientific">Spiroplasma platyhelix PALS-1</name>
    <dbReference type="NCBI Taxonomy" id="1276218"/>
    <lineage>
        <taxon>Bacteria</taxon>
        <taxon>Bacillati</taxon>
        <taxon>Mycoplasmatota</taxon>
        <taxon>Mollicutes</taxon>
        <taxon>Entomoplasmatales</taxon>
        <taxon>Spiroplasmataceae</taxon>
        <taxon>Spiroplasma</taxon>
    </lineage>
</organism>
<dbReference type="InterPro" id="IPR025867">
    <property type="entry name" value="MnmE_helical"/>
</dbReference>
<dbReference type="Pfam" id="PF01926">
    <property type="entry name" value="MMR_HSR1"/>
    <property type="match status" value="1"/>
</dbReference>
<protein>
    <recommendedName>
        <fullName evidence="6">tRNA modification GTPase MnmE</fullName>
        <ecNumber evidence="6">3.6.-.-</ecNumber>
    </recommendedName>
</protein>
<feature type="binding site" evidence="6">
    <location>
        <position position="448"/>
    </location>
    <ligand>
        <name>(6S)-5-formyl-5,6,7,8-tetrahydrofolate</name>
        <dbReference type="ChEBI" id="CHEBI:57457"/>
    </ligand>
</feature>
<dbReference type="Gene3D" id="3.30.1360.120">
    <property type="entry name" value="Probable tRNA modification gtpase trme, domain 1"/>
    <property type="match status" value="1"/>
</dbReference>
<dbReference type="PANTHER" id="PTHR42714:SF2">
    <property type="entry name" value="TRNA MODIFICATION GTPASE GTPBP3, MITOCHONDRIAL"/>
    <property type="match status" value="1"/>
</dbReference>
<dbReference type="EMBL" id="JAAVVK010000002">
    <property type="protein sequence ID" value="NKE38551.1"/>
    <property type="molecule type" value="Genomic_DNA"/>
</dbReference>
<gene>
    <name evidence="6 9" type="primary">mnmE</name>
    <name evidence="6" type="synonym">trmE</name>
    <name evidence="9" type="ORF">HER12_02130</name>
</gene>
<dbReference type="Pfam" id="PF12631">
    <property type="entry name" value="MnmE_helical"/>
    <property type="match status" value="1"/>
</dbReference>
<dbReference type="Pfam" id="PF10396">
    <property type="entry name" value="TrmE_N"/>
    <property type="match status" value="1"/>
</dbReference>
<feature type="binding site" evidence="6">
    <location>
        <position position="84"/>
    </location>
    <ligand>
        <name>(6S)-5-formyl-5,6,7,8-tetrahydrofolate</name>
        <dbReference type="ChEBI" id="CHEBI:57457"/>
    </ligand>
</feature>
<proteinExistence type="inferred from homology"/>
<feature type="binding site" evidence="6">
    <location>
        <position position="249"/>
    </location>
    <ligand>
        <name>K(+)</name>
        <dbReference type="ChEBI" id="CHEBI:29103"/>
    </ligand>
</feature>
<dbReference type="GO" id="GO:0002098">
    <property type="term" value="P:tRNA wobble uridine modification"/>
    <property type="evidence" value="ECO:0007669"/>
    <property type="project" value="TreeGrafter"/>
</dbReference>
<keyword evidence="3 6" id="KW-0547">Nucleotide-binding</keyword>
<feature type="binding site" evidence="6">
    <location>
        <position position="251"/>
    </location>
    <ligand>
        <name>K(+)</name>
        <dbReference type="ChEBI" id="CHEBI:29103"/>
    </ligand>
</feature>
<evidence type="ECO:0000256" key="3">
    <source>
        <dbReference type="ARBA" id="ARBA00022741"/>
    </source>
</evidence>
<evidence type="ECO:0000256" key="7">
    <source>
        <dbReference type="RuleBase" id="RU003313"/>
    </source>
</evidence>
<dbReference type="Gene3D" id="1.20.120.430">
    <property type="entry name" value="tRNA modification GTPase MnmE domain 2"/>
    <property type="match status" value="1"/>
</dbReference>
<dbReference type="SUPFAM" id="SSF52540">
    <property type="entry name" value="P-loop containing nucleoside triphosphate hydrolases"/>
    <property type="match status" value="1"/>
</dbReference>
<dbReference type="InterPro" id="IPR004520">
    <property type="entry name" value="GTPase_MnmE"/>
</dbReference>
<keyword evidence="10" id="KW-1185">Reference proteome</keyword>
<feature type="binding site" evidence="6">
    <location>
        <position position="234"/>
    </location>
    <ligand>
        <name>Mg(2+)</name>
        <dbReference type="ChEBI" id="CHEBI:18420"/>
    </ligand>
</feature>
<dbReference type="GO" id="GO:0046872">
    <property type="term" value="F:metal ion binding"/>
    <property type="evidence" value="ECO:0007669"/>
    <property type="project" value="UniProtKB-KW"/>
</dbReference>
<dbReference type="PROSITE" id="PS51709">
    <property type="entry name" value="G_TRME"/>
    <property type="match status" value="1"/>
</dbReference>
<dbReference type="GO" id="GO:0030488">
    <property type="term" value="P:tRNA methylation"/>
    <property type="evidence" value="ECO:0007669"/>
    <property type="project" value="TreeGrafter"/>
</dbReference>
<keyword evidence="6" id="KW-0479">Metal-binding</keyword>
<name>A0A846TWX5_9MOLU</name>
<feature type="binding site" evidence="6">
    <location>
        <position position="255"/>
    </location>
    <ligand>
        <name>Mg(2+)</name>
        <dbReference type="ChEBI" id="CHEBI:18420"/>
    </ligand>
</feature>
<keyword evidence="2 6" id="KW-0819">tRNA processing</keyword>
<dbReference type="GO" id="GO:0005525">
    <property type="term" value="F:GTP binding"/>
    <property type="evidence" value="ECO:0007669"/>
    <property type="project" value="UniProtKB-UniRule"/>
</dbReference>
<dbReference type="InterPro" id="IPR027266">
    <property type="entry name" value="TrmE/GcvT-like"/>
</dbReference>
<evidence type="ECO:0000259" key="8">
    <source>
        <dbReference type="PROSITE" id="PS51709"/>
    </source>
</evidence>
<evidence type="ECO:0000313" key="9">
    <source>
        <dbReference type="EMBL" id="NKE38551.1"/>
    </source>
</evidence>
<sequence>MKYINDTIVASASALVNQSISIIRISGSDTYSLVDKVFSKDIKQQKGYTLINGYIHDGKGNKIDEVVLACYKAPKSFTGEDSIEINCHGGILVTQKIIKLLLNLGMRMAERGEFSKRAYLNNKINLVQAEAINDLIFAENDATLKTAINSLGSFTTNLINNLSDDLLALIAQVNVNIDYPEYNDIEAVTDESMTTAVDQFLTKIKTIKEHSEITQIIKNGVETAIIGKPNVGKSSLLNALLKEDKAIVSEIQGTTRDLVEGKINLGDFSLNLIDTAGIRETEDQIEKIGIAKSKAIIAKAQLIILVVDGSKELTKEDYDLLKLIADKNYIIAVNKTDLGLKLQMEGTIKISALKQDINNLIQAIKNKVVTTKIDFNNELLLTNTRQLAYLDEIESNISQASEELKNGVSVDLVVVYLQKAWNLLLSIQGKDNQINLIDEIFKRFCLGK</sequence>
<comment type="cofactor">
    <cofactor evidence="6">
        <name>K(+)</name>
        <dbReference type="ChEBI" id="CHEBI:29103"/>
    </cofactor>
    <text evidence="6">Binds 1 potassium ion per subunit.</text>
</comment>
<evidence type="ECO:0000313" key="10">
    <source>
        <dbReference type="Proteomes" id="UP000584587"/>
    </source>
</evidence>
<accession>A0A846TWX5</accession>
<evidence type="ECO:0000256" key="4">
    <source>
        <dbReference type="ARBA" id="ARBA00022958"/>
    </source>
</evidence>
<dbReference type="PANTHER" id="PTHR42714">
    <property type="entry name" value="TRNA MODIFICATION GTPASE GTPBP3"/>
    <property type="match status" value="1"/>
</dbReference>
<feature type="binding site" evidence="6">
    <location>
        <position position="230"/>
    </location>
    <ligand>
        <name>K(+)</name>
        <dbReference type="ChEBI" id="CHEBI:29103"/>
    </ligand>
</feature>
<comment type="subunit">
    <text evidence="6">Homodimer. Heterotetramer of two MnmE and two MnmG subunits.</text>
</comment>
<dbReference type="InterPro" id="IPR027417">
    <property type="entry name" value="P-loop_NTPase"/>
</dbReference>
<dbReference type="AlphaFoldDB" id="A0A846TWX5"/>
<dbReference type="InterPro" id="IPR006073">
    <property type="entry name" value="GTP-bd"/>
</dbReference>
<dbReference type="InterPro" id="IPR018948">
    <property type="entry name" value="GTP-bd_TrmE_N"/>
</dbReference>
<keyword evidence="6" id="KW-0963">Cytoplasm</keyword>
<dbReference type="InterPro" id="IPR031168">
    <property type="entry name" value="G_TrmE"/>
</dbReference>
<evidence type="ECO:0000256" key="6">
    <source>
        <dbReference type="HAMAP-Rule" id="MF_00379"/>
    </source>
</evidence>
<dbReference type="InterPro" id="IPR005225">
    <property type="entry name" value="Small_GTP-bd"/>
</dbReference>
<evidence type="ECO:0000256" key="1">
    <source>
        <dbReference type="ARBA" id="ARBA00011043"/>
    </source>
</evidence>
<feature type="binding site" evidence="6">
    <location>
        <position position="24"/>
    </location>
    <ligand>
        <name>(6S)-5-formyl-5,6,7,8-tetrahydrofolate</name>
        <dbReference type="ChEBI" id="CHEBI:57457"/>
    </ligand>
</feature>